<feature type="region of interest" description="Disordered" evidence="1">
    <location>
        <begin position="1"/>
        <end position="27"/>
    </location>
</feature>
<keyword evidence="3" id="KW-1185">Reference proteome</keyword>
<reference evidence="2 3" key="1">
    <citation type="submission" date="2021-04" db="EMBL/GenBank/DDBJ databases">
        <authorList>
            <person name="De Guttry C."/>
            <person name="Zahm M."/>
            <person name="Klopp C."/>
            <person name="Cabau C."/>
            <person name="Louis A."/>
            <person name="Berthelot C."/>
            <person name="Parey E."/>
            <person name="Roest Crollius H."/>
            <person name="Montfort J."/>
            <person name="Robinson-Rechavi M."/>
            <person name="Bucao C."/>
            <person name="Bouchez O."/>
            <person name="Gislard M."/>
            <person name="Lluch J."/>
            <person name="Milhes M."/>
            <person name="Lampietro C."/>
            <person name="Lopez Roques C."/>
            <person name="Donnadieu C."/>
            <person name="Braasch I."/>
            <person name="Desvignes T."/>
            <person name="Postlethwait J."/>
            <person name="Bobe J."/>
            <person name="Wedekind C."/>
            <person name="Guiguen Y."/>
        </authorList>
    </citation>
    <scope>NUCLEOTIDE SEQUENCE [LARGE SCALE GENOMIC DNA]</scope>
    <source>
        <strain evidence="2">Cs_M1</strain>
        <tissue evidence="2">Blood</tissue>
    </source>
</reference>
<organism evidence="2 3">
    <name type="scientific">Coregonus suidteri</name>
    <dbReference type="NCBI Taxonomy" id="861788"/>
    <lineage>
        <taxon>Eukaryota</taxon>
        <taxon>Metazoa</taxon>
        <taxon>Chordata</taxon>
        <taxon>Craniata</taxon>
        <taxon>Vertebrata</taxon>
        <taxon>Euteleostomi</taxon>
        <taxon>Actinopterygii</taxon>
        <taxon>Neopterygii</taxon>
        <taxon>Teleostei</taxon>
        <taxon>Protacanthopterygii</taxon>
        <taxon>Salmoniformes</taxon>
        <taxon>Salmonidae</taxon>
        <taxon>Coregoninae</taxon>
        <taxon>Coregonus</taxon>
    </lineage>
</organism>
<protein>
    <submittedName>
        <fullName evidence="2">Uncharacterized protein</fullName>
    </submittedName>
</protein>
<evidence type="ECO:0000256" key="1">
    <source>
        <dbReference type="SAM" id="MobiDB-lite"/>
    </source>
</evidence>
<feature type="non-terminal residue" evidence="2">
    <location>
        <position position="1"/>
    </location>
</feature>
<sequence>SQPHINPCTHTHPHPKALTHSHTHSTAEYRTRTEMDLLKGSGKQVDVVIDKAAGVVKEKVGCMIGGGTKDQKKDQGIGGMVSDAVKGVAADAAKDSAADKAKSIGKSLFK</sequence>
<dbReference type="Proteomes" id="UP001356427">
    <property type="component" value="Unassembled WGS sequence"/>
</dbReference>
<dbReference type="AlphaFoldDB" id="A0AAN8QTZ6"/>
<comment type="caution">
    <text evidence="2">The sequence shown here is derived from an EMBL/GenBank/DDBJ whole genome shotgun (WGS) entry which is preliminary data.</text>
</comment>
<evidence type="ECO:0000313" key="2">
    <source>
        <dbReference type="EMBL" id="KAK6301867.1"/>
    </source>
</evidence>
<name>A0AAN8QTZ6_9TELE</name>
<accession>A0AAN8QTZ6</accession>
<proteinExistence type="predicted"/>
<gene>
    <name evidence="2" type="ORF">J4Q44_G00279200</name>
</gene>
<dbReference type="EMBL" id="JAGTTL010000026">
    <property type="protein sequence ID" value="KAK6301867.1"/>
    <property type="molecule type" value="Genomic_DNA"/>
</dbReference>
<evidence type="ECO:0000313" key="3">
    <source>
        <dbReference type="Proteomes" id="UP001356427"/>
    </source>
</evidence>
<feature type="compositionally biased region" description="Basic residues" evidence="1">
    <location>
        <begin position="11"/>
        <end position="23"/>
    </location>
</feature>